<dbReference type="Pfam" id="PF01494">
    <property type="entry name" value="FAD_binding_3"/>
    <property type="match status" value="1"/>
</dbReference>
<keyword evidence="5" id="KW-0503">Monooxygenase</keyword>
<accession>A0A8H6Z7U1</accession>
<keyword evidence="9" id="KW-1185">Reference proteome</keyword>
<dbReference type="PANTHER" id="PTHR13789:SF147">
    <property type="entry name" value="PUTATIVE (AFU_ORTHOLOGUE AFUA_2G01950)-RELATED"/>
    <property type="match status" value="1"/>
</dbReference>
<comment type="similarity">
    <text evidence="1">Belongs to the paxM FAD-dependent monooxygenase family.</text>
</comment>
<dbReference type="InterPro" id="IPR050493">
    <property type="entry name" value="FAD-dep_Monooxygenase_BioMet"/>
</dbReference>
<dbReference type="InterPro" id="IPR036188">
    <property type="entry name" value="FAD/NAD-bd_sf"/>
</dbReference>
<keyword evidence="4" id="KW-0560">Oxidoreductase</keyword>
<dbReference type="Gene3D" id="3.50.50.60">
    <property type="entry name" value="FAD/NAD(P)-binding domain"/>
    <property type="match status" value="1"/>
</dbReference>
<keyword evidence="2" id="KW-0285">Flavoprotein</keyword>
<feature type="domain" description="FAD-binding" evidence="7">
    <location>
        <begin position="16"/>
        <end position="362"/>
    </location>
</feature>
<dbReference type="OrthoDB" id="1878542at2759"/>
<dbReference type="EMBL" id="JACAZH010000003">
    <property type="protein sequence ID" value="KAF7373898.1"/>
    <property type="molecule type" value="Genomic_DNA"/>
</dbReference>
<evidence type="ECO:0000259" key="7">
    <source>
        <dbReference type="Pfam" id="PF01494"/>
    </source>
</evidence>
<evidence type="ECO:0000256" key="4">
    <source>
        <dbReference type="ARBA" id="ARBA00023002"/>
    </source>
</evidence>
<evidence type="ECO:0000256" key="3">
    <source>
        <dbReference type="ARBA" id="ARBA00022827"/>
    </source>
</evidence>
<dbReference type="Proteomes" id="UP000623467">
    <property type="component" value="Unassembled WGS sequence"/>
</dbReference>
<feature type="region of interest" description="Disordered" evidence="6">
    <location>
        <begin position="376"/>
        <end position="419"/>
    </location>
</feature>
<dbReference type="SUPFAM" id="SSF54373">
    <property type="entry name" value="FAD-linked reductases, C-terminal domain"/>
    <property type="match status" value="1"/>
</dbReference>
<reference evidence="8" key="1">
    <citation type="submission" date="2020-05" db="EMBL/GenBank/DDBJ databases">
        <title>Mycena genomes resolve the evolution of fungal bioluminescence.</title>
        <authorList>
            <person name="Tsai I.J."/>
        </authorList>
    </citation>
    <scope>NUCLEOTIDE SEQUENCE</scope>
    <source>
        <strain evidence="8">160909Yilan</strain>
    </source>
</reference>
<dbReference type="FunFam" id="3.50.50.60:FF:000115">
    <property type="entry name" value="Salicylate hydroxylase, putative"/>
    <property type="match status" value="1"/>
</dbReference>
<keyword evidence="3" id="KW-0274">FAD</keyword>
<dbReference type="GO" id="GO:0004497">
    <property type="term" value="F:monooxygenase activity"/>
    <property type="evidence" value="ECO:0007669"/>
    <property type="project" value="UniProtKB-KW"/>
</dbReference>
<dbReference type="SUPFAM" id="SSF51905">
    <property type="entry name" value="FAD/NAD(P)-binding domain"/>
    <property type="match status" value="1"/>
</dbReference>
<proteinExistence type="inferred from homology"/>
<name>A0A8H6Z7U1_9AGAR</name>
<protein>
    <submittedName>
        <fullName evidence="8">FAD/NAD P-binding domain-containing protein</fullName>
    </submittedName>
</protein>
<dbReference type="InterPro" id="IPR002938">
    <property type="entry name" value="FAD-bd"/>
</dbReference>
<dbReference type="PANTHER" id="PTHR13789">
    <property type="entry name" value="MONOOXYGENASE"/>
    <property type="match status" value="1"/>
</dbReference>
<sequence length="444" mass="49389">MTMPVSGPTSLRLHFAIVGCGLGGLAAAYCLGRAGHSVSVFEKAPSIEDVGAGIQVSPNLSCLLIRWGLGEELRQVSVKPQSITLRRYETGHRVGWTKWGENMDRDYGSAYYHLHRADLLDMLLKIASPYMDLYLNSRVVSVDPALGELTLQSGRKFRADVILGADGVNSLIREVVIGHPDKPMSTGDAAYRATIPTSEMCKDPDLKPFVDYPEVTGWIGPGRHIVGYCIRDRREYNLVMVHPDRGAARAEAYDVPGSVQRMKADFVGWEPRVQKLLGLVSHTLIWPLFDRDPLDTWVHPSGRVALMGDACHPMLPYVAQGSAMAVEDAAVLGVLFSRVTSRQQVLPLLRAYQNLRYPRTTATQLAARANQKIFHLSDGPEQEARDSSMREAMEDSLREERGEPSRFESAENAKEKNRTQFCYDAEAEAEEWWRTSGESVTSKL</sequence>
<feature type="compositionally biased region" description="Basic and acidic residues" evidence="6">
    <location>
        <begin position="382"/>
        <end position="418"/>
    </location>
</feature>
<dbReference type="PRINTS" id="PR00420">
    <property type="entry name" value="RNGMNOXGNASE"/>
</dbReference>
<gene>
    <name evidence="8" type="ORF">MSAN_00602100</name>
</gene>
<evidence type="ECO:0000313" key="9">
    <source>
        <dbReference type="Proteomes" id="UP000623467"/>
    </source>
</evidence>
<evidence type="ECO:0000313" key="8">
    <source>
        <dbReference type="EMBL" id="KAF7373898.1"/>
    </source>
</evidence>
<comment type="caution">
    <text evidence="8">The sequence shown here is derived from an EMBL/GenBank/DDBJ whole genome shotgun (WGS) entry which is preliminary data.</text>
</comment>
<dbReference type="AlphaFoldDB" id="A0A8H6Z7U1"/>
<organism evidence="8 9">
    <name type="scientific">Mycena sanguinolenta</name>
    <dbReference type="NCBI Taxonomy" id="230812"/>
    <lineage>
        <taxon>Eukaryota</taxon>
        <taxon>Fungi</taxon>
        <taxon>Dikarya</taxon>
        <taxon>Basidiomycota</taxon>
        <taxon>Agaricomycotina</taxon>
        <taxon>Agaricomycetes</taxon>
        <taxon>Agaricomycetidae</taxon>
        <taxon>Agaricales</taxon>
        <taxon>Marasmiineae</taxon>
        <taxon>Mycenaceae</taxon>
        <taxon>Mycena</taxon>
    </lineage>
</organism>
<dbReference type="GO" id="GO:0071949">
    <property type="term" value="F:FAD binding"/>
    <property type="evidence" value="ECO:0007669"/>
    <property type="project" value="InterPro"/>
</dbReference>
<evidence type="ECO:0000256" key="1">
    <source>
        <dbReference type="ARBA" id="ARBA00007992"/>
    </source>
</evidence>
<evidence type="ECO:0000256" key="2">
    <source>
        <dbReference type="ARBA" id="ARBA00022630"/>
    </source>
</evidence>
<evidence type="ECO:0000256" key="5">
    <source>
        <dbReference type="ARBA" id="ARBA00023033"/>
    </source>
</evidence>
<evidence type="ECO:0000256" key="6">
    <source>
        <dbReference type="SAM" id="MobiDB-lite"/>
    </source>
</evidence>